<name>A0A1L1YMV4_9HEMI</name>
<keyword evidence="2" id="KW-0496">Mitochondrion</keyword>
<keyword evidence="1" id="KW-0472">Membrane</keyword>
<feature type="transmembrane region" description="Helical" evidence="1">
    <location>
        <begin position="47"/>
        <end position="68"/>
    </location>
</feature>
<sequence>MLKLSIFFNLIKAIMLSMMKSLPSSNKIIFIRTMSLTMMDNLINKSALMSFMFFIFFVGGLINIFFYISSSDCNEWNNHKKYKNKINKLVFIFFTLLFFKMSLNMESKNSENKLLFEDNFFLFNLFIMPNKLMNYMIMFILFFMMMMMIWMMKNNNGATSRKNN</sequence>
<dbReference type="EMBL" id="KP722578">
    <property type="protein sequence ID" value="AKM70115.1"/>
    <property type="molecule type" value="Genomic_DNA"/>
</dbReference>
<accession>A0A1L1YMV4</accession>
<evidence type="ECO:0000256" key="1">
    <source>
        <dbReference type="SAM" id="Phobius"/>
    </source>
</evidence>
<proteinExistence type="predicted"/>
<keyword evidence="1" id="KW-0812">Transmembrane</keyword>
<feature type="transmembrane region" description="Helical" evidence="1">
    <location>
        <begin position="89"/>
        <end position="105"/>
    </location>
</feature>
<dbReference type="AlphaFoldDB" id="A0A1L1YMV4"/>
<gene>
    <name evidence="2" type="primary">nad6</name>
</gene>
<geneLocation type="mitochondrion" evidence="2"/>
<keyword evidence="1" id="KW-1133">Transmembrane helix</keyword>
<evidence type="ECO:0000313" key="2">
    <source>
        <dbReference type="EMBL" id="AKM70115.1"/>
    </source>
</evidence>
<feature type="transmembrane region" description="Helical" evidence="1">
    <location>
        <begin position="132"/>
        <end position="152"/>
    </location>
</feature>
<organism evidence="2">
    <name type="scientific">Kurisakia onigurumii</name>
    <dbReference type="NCBI Taxonomy" id="384362"/>
    <lineage>
        <taxon>Eukaryota</taxon>
        <taxon>Metazoa</taxon>
        <taxon>Ecdysozoa</taxon>
        <taxon>Arthropoda</taxon>
        <taxon>Hexapoda</taxon>
        <taxon>Insecta</taxon>
        <taxon>Pterygota</taxon>
        <taxon>Neoptera</taxon>
        <taxon>Paraneoptera</taxon>
        <taxon>Hemiptera</taxon>
        <taxon>Sternorrhyncha</taxon>
        <taxon>Aphidomorpha</taxon>
        <taxon>Aphidoidea</taxon>
        <taxon>Thelaxidae</taxon>
        <taxon>Kurisakia</taxon>
    </lineage>
</organism>
<reference evidence="2" key="1">
    <citation type="submission" date="2015-01" db="EMBL/GenBank/DDBJ databases">
        <title>Mitochondrial genomes reveal the phylogenetics of aphids.</title>
        <authorList>
            <person name="Wang Y."/>
            <person name="Chen J."/>
            <person name="Jiang L.-Y."/>
            <person name="Qiao G.-X."/>
        </authorList>
    </citation>
    <scope>NUCLEOTIDE SEQUENCE</scope>
</reference>
<protein>
    <submittedName>
        <fullName evidence="2">NADH dehydrogenase subunit 6</fullName>
    </submittedName>
</protein>